<dbReference type="SUPFAM" id="SSF49777">
    <property type="entry name" value="PEBP-like"/>
    <property type="match status" value="1"/>
</dbReference>
<evidence type="ECO:0000256" key="1">
    <source>
        <dbReference type="ARBA" id="ARBA00007120"/>
    </source>
</evidence>
<dbReference type="Pfam" id="PF01161">
    <property type="entry name" value="PBP"/>
    <property type="match status" value="1"/>
</dbReference>
<comment type="caution">
    <text evidence="2">The sequence shown here is derived from an EMBL/GenBank/DDBJ whole genome shotgun (WGS) entry which is preliminary data.</text>
</comment>
<evidence type="ECO:0000313" key="3">
    <source>
        <dbReference type="Proteomes" id="UP000578449"/>
    </source>
</evidence>
<keyword evidence="3" id="KW-1185">Reference proteome</keyword>
<gene>
    <name evidence="2" type="ORF">HNP84_003276</name>
</gene>
<dbReference type="AlphaFoldDB" id="A0A840P7Z0"/>
<dbReference type="EMBL" id="JACHGN010000006">
    <property type="protein sequence ID" value="MBB5133550.1"/>
    <property type="molecule type" value="Genomic_DNA"/>
</dbReference>
<dbReference type="PANTHER" id="PTHR30289">
    <property type="entry name" value="UNCHARACTERIZED PROTEIN YBCL-RELATED"/>
    <property type="match status" value="1"/>
</dbReference>
<dbReference type="Proteomes" id="UP000578449">
    <property type="component" value="Unassembled WGS sequence"/>
</dbReference>
<organism evidence="2 3">
    <name type="scientific">Thermocatellispora tengchongensis</name>
    <dbReference type="NCBI Taxonomy" id="1073253"/>
    <lineage>
        <taxon>Bacteria</taxon>
        <taxon>Bacillati</taxon>
        <taxon>Actinomycetota</taxon>
        <taxon>Actinomycetes</taxon>
        <taxon>Streptosporangiales</taxon>
        <taxon>Streptosporangiaceae</taxon>
        <taxon>Thermocatellispora</taxon>
    </lineage>
</organism>
<dbReference type="InterPro" id="IPR008914">
    <property type="entry name" value="PEBP"/>
</dbReference>
<dbReference type="InterPro" id="IPR005247">
    <property type="entry name" value="YbhB_YbcL/LppC-like"/>
</dbReference>
<comment type="similarity">
    <text evidence="1">Belongs to the UPF0098 family.</text>
</comment>
<dbReference type="RefSeq" id="WP_185050501.1">
    <property type="nucleotide sequence ID" value="NZ_BAABIX010000001.1"/>
</dbReference>
<evidence type="ECO:0008006" key="4">
    <source>
        <dbReference type="Google" id="ProtNLM"/>
    </source>
</evidence>
<reference evidence="2 3" key="1">
    <citation type="submission" date="2020-08" db="EMBL/GenBank/DDBJ databases">
        <title>Genomic Encyclopedia of Type Strains, Phase IV (KMG-IV): sequencing the most valuable type-strain genomes for metagenomic binning, comparative biology and taxonomic classification.</title>
        <authorList>
            <person name="Goeker M."/>
        </authorList>
    </citation>
    <scope>NUCLEOTIDE SEQUENCE [LARGE SCALE GENOMIC DNA]</scope>
    <source>
        <strain evidence="2 3">DSM 45615</strain>
    </source>
</reference>
<dbReference type="NCBIfam" id="TIGR00481">
    <property type="entry name" value="YbhB/YbcL family Raf kinase inhibitor-like protein"/>
    <property type="match status" value="1"/>
</dbReference>
<name>A0A840P7Z0_9ACTN</name>
<dbReference type="Gene3D" id="3.90.280.10">
    <property type="entry name" value="PEBP-like"/>
    <property type="match status" value="1"/>
</dbReference>
<accession>A0A840P7Z0</accession>
<evidence type="ECO:0000313" key="2">
    <source>
        <dbReference type="EMBL" id="MBB5133550.1"/>
    </source>
</evidence>
<dbReference type="InterPro" id="IPR036610">
    <property type="entry name" value="PEBP-like_sf"/>
</dbReference>
<dbReference type="CDD" id="cd00865">
    <property type="entry name" value="PEBP_bact_arch"/>
    <property type="match status" value="1"/>
</dbReference>
<proteinExistence type="inferred from homology"/>
<sequence>MAGITLRSTAFNDHAMIPRTYSHEAGDVSPPLQWADVPGGTAELALLCEDPDAPGGTFTHWLVAGIPPETSGLDAGAELGEYVVGRNDFGDLGYGGPHPPPGDDPHRYFFRLYAFAAPTGLAEGFSAEDFKSAAKADVLASGTLVGTYGR</sequence>
<dbReference type="PANTHER" id="PTHR30289:SF1">
    <property type="entry name" value="PEBP (PHOSPHATIDYLETHANOLAMINE-BINDING PROTEIN) FAMILY PROTEIN"/>
    <property type="match status" value="1"/>
</dbReference>
<protein>
    <recommendedName>
        <fullName evidence="4">YbhB/YbcL family Raf kinase inhibitor-like protein</fullName>
    </recommendedName>
</protein>